<protein>
    <recommendedName>
        <fullName evidence="3">Abortive phage infection protein</fullName>
    </recommendedName>
</protein>
<evidence type="ECO:0000313" key="1">
    <source>
        <dbReference type="EMBL" id="KZD71948.1"/>
    </source>
</evidence>
<evidence type="ECO:0008006" key="3">
    <source>
        <dbReference type="Google" id="ProtNLM"/>
    </source>
</evidence>
<name>A0A164QNJ1_BACCE</name>
<reference evidence="1 2" key="1">
    <citation type="submission" date="2015-09" db="EMBL/GenBank/DDBJ databases">
        <title>Bacillus cereus food isolates.</title>
        <authorList>
            <person name="Boekhorst J."/>
        </authorList>
    </citation>
    <scope>NUCLEOTIDE SEQUENCE [LARGE SCALE GENOMIC DNA]</scope>
    <source>
        <strain evidence="1 2">B4088</strain>
    </source>
</reference>
<dbReference type="RefSeq" id="WP_063259640.1">
    <property type="nucleotide sequence ID" value="NZ_LJKE01000015.1"/>
</dbReference>
<evidence type="ECO:0000313" key="2">
    <source>
        <dbReference type="Proteomes" id="UP000076482"/>
    </source>
</evidence>
<dbReference type="PATRIC" id="fig|1396.535.peg.4159"/>
<dbReference type="AlphaFoldDB" id="A0A164QNJ1"/>
<dbReference type="EMBL" id="LJKE01000015">
    <property type="protein sequence ID" value="KZD71948.1"/>
    <property type="molecule type" value="Genomic_DNA"/>
</dbReference>
<comment type="caution">
    <text evidence="1">The sequence shown here is derived from an EMBL/GenBank/DDBJ whole genome shotgun (WGS) entry which is preliminary data.</text>
</comment>
<gene>
    <name evidence="1" type="ORF">B4088_0409</name>
</gene>
<organism evidence="1 2">
    <name type="scientific">Bacillus cereus</name>
    <dbReference type="NCBI Taxonomy" id="1396"/>
    <lineage>
        <taxon>Bacteria</taxon>
        <taxon>Bacillati</taxon>
        <taxon>Bacillota</taxon>
        <taxon>Bacilli</taxon>
        <taxon>Bacillales</taxon>
        <taxon>Bacillaceae</taxon>
        <taxon>Bacillus</taxon>
        <taxon>Bacillus cereus group</taxon>
    </lineage>
</organism>
<sequence>MTTKITLTNATFAEQTFGDGSRQLVGFVRGDSFLHLHIPKNPNPREFSESNPNYAAMVKTLKMEPEMFSRKNASGITIFVTSCDNKGNGVYELTLGSEDGIANGGHTYTALNRNGKSSSFVKVTIEVNLSKEKIVEIATALNSNKRLQTYSLQNKDGAFDWHKNLLSLASQDVVYHEGDTGKVEIKDCLCALHLLTFHKKTKQLDIMANLHRAEKSSNSISNAIAKKNEDTQKFIHQICYITNDVHDLFTEVMFDEYFLSVLNMHKIRTKQDFTRRKFEHTGLTKGITLLMMAGLVSEAVELNKNDIVCWKEEYAEHNVRKEFINRLFTRFMNYIVIFEDAKTSDIIRNKEVQENTIRYAKLVHEDLLKEQKEAVASA</sequence>
<accession>A0A164QNJ1</accession>
<dbReference type="Proteomes" id="UP000076482">
    <property type="component" value="Unassembled WGS sequence"/>
</dbReference>
<proteinExistence type="predicted"/>